<evidence type="ECO:0000256" key="2">
    <source>
        <dbReference type="SAM" id="SignalP"/>
    </source>
</evidence>
<evidence type="ECO:0000313" key="4">
    <source>
        <dbReference type="Proteomes" id="UP000199478"/>
    </source>
</evidence>
<dbReference type="Proteomes" id="UP000199478">
    <property type="component" value="Unassembled WGS sequence"/>
</dbReference>
<proteinExistence type="predicted"/>
<dbReference type="RefSeq" id="WP_090196540.1">
    <property type="nucleotide sequence ID" value="NZ_FOYP01000001.1"/>
</dbReference>
<protein>
    <recommendedName>
        <fullName evidence="5">Outer membrane protein beta-barrel domain-containing protein</fullName>
    </recommendedName>
</protein>
<gene>
    <name evidence="3" type="ORF">SAMN04488005_0725</name>
</gene>
<dbReference type="AlphaFoldDB" id="A0A1I6FY72"/>
<feature type="chain" id="PRO_5011487979" description="Outer membrane protein beta-barrel domain-containing protein" evidence="2">
    <location>
        <begin position="22"/>
        <end position="141"/>
    </location>
</feature>
<sequence>MRHILVSTCAAALLGPATLSAEPTFMLGGGVAFGGGQSPQFAITAKILSDNQPEEAVFGLGGSYYLGSGEFGADLSAGYLFDNTALMVGYDFLQNAPVFSYGYAEADEAEAPTTTPDVTVTTAAPTTAAPTTTSVPTTSPA</sequence>
<dbReference type="STRING" id="390270.SAMN04488005_0725"/>
<name>A0A1I6FY72_9RHOB</name>
<organism evidence="3 4">
    <name type="scientific">Yoonia tamlensis</name>
    <dbReference type="NCBI Taxonomy" id="390270"/>
    <lineage>
        <taxon>Bacteria</taxon>
        <taxon>Pseudomonadati</taxon>
        <taxon>Pseudomonadota</taxon>
        <taxon>Alphaproteobacteria</taxon>
        <taxon>Rhodobacterales</taxon>
        <taxon>Paracoccaceae</taxon>
        <taxon>Yoonia</taxon>
    </lineage>
</organism>
<evidence type="ECO:0000313" key="3">
    <source>
        <dbReference type="EMBL" id="SFR34888.1"/>
    </source>
</evidence>
<evidence type="ECO:0000256" key="1">
    <source>
        <dbReference type="SAM" id="MobiDB-lite"/>
    </source>
</evidence>
<keyword evidence="4" id="KW-1185">Reference proteome</keyword>
<dbReference type="EMBL" id="FOYP01000001">
    <property type="protein sequence ID" value="SFR34888.1"/>
    <property type="molecule type" value="Genomic_DNA"/>
</dbReference>
<feature type="signal peptide" evidence="2">
    <location>
        <begin position="1"/>
        <end position="21"/>
    </location>
</feature>
<evidence type="ECO:0008006" key="5">
    <source>
        <dbReference type="Google" id="ProtNLM"/>
    </source>
</evidence>
<dbReference type="OrthoDB" id="7875298at2"/>
<feature type="region of interest" description="Disordered" evidence="1">
    <location>
        <begin position="110"/>
        <end position="141"/>
    </location>
</feature>
<feature type="compositionally biased region" description="Low complexity" evidence="1">
    <location>
        <begin position="111"/>
        <end position="141"/>
    </location>
</feature>
<keyword evidence="2" id="KW-0732">Signal</keyword>
<reference evidence="4" key="1">
    <citation type="submission" date="2016-10" db="EMBL/GenBank/DDBJ databases">
        <authorList>
            <person name="Varghese N."/>
            <person name="Submissions S."/>
        </authorList>
    </citation>
    <scope>NUCLEOTIDE SEQUENCE [LARGE SCALE GENOMIC DNA]</scope>
    <source>
        <strain evidence="4">DSM 26879</strain>
    </source>
</reference>
<accession>A0A1I6FY72</accession>